<reference evidence="3" key="1">
    <citation type="submission" date="2021-06" db="EMBL/GenBank/DDBJ databases">
        <authorList>
            <person name="Kallberg Y."/>
            <person name="Tangrot J."/>
            <person name="Rosling A."/>
        </authorList>
    </citation>
    <scope>NUCLEOTIDE SEQUENCE</scope>
    <source>
        <strain evidence="3">IN212</strain>
    </source>
</reference>
<feature type="non-terminal residue" evidence="3">
    <location>
        <position position="276"/>
    </location>
</feature>
<evidence type="ECO:0000256" key="1">
    <source>
        <dbReference type="SAM" id="MobiDB-lite"/>
    </source>
</evidence>
<keyword evidence="2" id="KW-1133">Transmembrane helix</keyword>
<evidence type="ECO:0000313" key="4">
    <source>
        <dbReference type="Proteomes" id="UP000789396"/>
    </source>
</evidence>
<keyword evidence="4" id="KW-1185">Reference proteome</keyword>
<feature type="compositionally biased region" description="Polar residues" evidence="1">
    <location>
        <begin position="97"/>
        <end position="118"/>
    </location>
</feature>
<keyword evidence="2" id="KW-0812">Transmembrane</keyword>
<feature type="transmembrane region" description="Helical" evidence="2">
    <location>
        <begin position="243"/>
        <end position="266"/>
    </location>
</feature>
<comment type="caution">
    <text evidence="3">The sequence shown here is derived from an EMBL/GenBank/DDBJ whole genome shotgun (WGS) entry which is preliminary data.</text>
</comment>
<dbReference type="Proteomes" id="UP000789396">
    <property type="component" value="Unassembled WGS sequence"/>
</dbReference>
<organism evidence="3 4">
    <name type="scientific">Racocetra fulgida</name>
    <dbReference type="NCBI Taxonomy" id="60492"/>
    <lineage>
        <taxon>Eukaryota</taxon>
        <taxon>Fungi</taxon>
        <taxon>Fungi incertae sedis</taxon>
        <taxon>Mucoromycota</taxon>
        <taxon>Glomeromycotina</taxon>
        <taxon>Glomeromycetes</taxon>
        <taxon>Diversisporales</taxon>
        <taxon>Gigasporaceae</taxon>
        <taxon>Racocetra</taxon>
    </lineage>
</organism>
<dbReference type="EMBL" id="CAJVPZ010024100">
    <property type="protein sequence ID" value="CAG8717969.1"/>
    <property type="molecule type" value="Genomic_DNA"/>
</dbReference>
<sequence length="276" mass="30515">NQLEKTIKEFQEKEKNQSTLVNLLPLAVEVAVIPSVRVAGELKHYIIRIAPITKELEEQIIKVKKNGQELTDEGKKYLAELKKLVSGGSSGGGGSSNAPNSNGVLPSNPFPTASNQSPLKAAENRKKELKVVIANLEATSDKTPSQETQLTNKKQELKDIEELEIIIKYFLENSIKRIIIEDEKLIIEYSNGTKKTVEVATNQLKIIRDRMRKVNKNSLSALELEIDYASNPSNQKENKGTNYTPWIVGGSIIGGIALVGGIIFLLTSGRKKIRKL</sequence>
<accession>A0A9N9NB86</accession>
<evidence type="ECO:0000256" key="2">
    <source>
        <dbReference type="SAM" id="Phobius"/>
    </source>
</evidence>
<gene>
    <name evidence="3" type="ORF">RFULGI_LOCUS11267</name>
</gene>
<dbReference type="AlphaFoldDB" id="A0A9N9NB86"/>
<feature type="region of interest" description="Disordered" evidence="1">
    <location>
        <begin position="88"/>
        <end position="121"/>
    </location>
</feature>
<proteinExistence type="predicted"/>
<name>A0A9N9NB86_9GLOM</name>
<protein>
    <submittedName>
        <fullName evidence="3">11108_t:CDS:1</fullName>
    </submittedName>
</protein>
<keyword evidence="2" id="KW-0472">Membrane</keyword>
<dbReference type="OrthoDB" id="10579504at2759"/>
<evidence type="ECO:0000313" key="3">
    <source>
        <dbReference type="EMBL" id="CAG8717969.1"/>
    </source>
</evidence>